<keyword evidence="1" id="KW-0812">Transmembrane</keyword>
<organism evidence="2 3">
    <name type="scientific">Microbacterium testaceum (strain StLB037)</name>
    <dbReference type="NCBI Taxonomy" id="979556"/>
    <lineage>
        <taxon>Bacteria</taxon>
        <taxon>Bacillati</taxon>
        <taxon>Actinomycetota</taxon>
        <taxon>Actinomycetes</taxon>
        <taxon>Micrococcales</taxon>
        <taxon>Microbacteriaceae</taxon>
        <taxon>Microbacterium</taxon>
    </lineage>
</organism>
<feature type="transmembrane region" description="Helical" evidence="1">
    <location>
        <begin position="12"/>
        <end position="30"/>
    </location>
</feature>
<dbReference type="Proteomes" id="UP000186456">
    <property type="component" value="Unassembled WGS sequence"/>
</dbReference>
<name>A0A1H0PSD7_MICTS</name>
<protein>
    <submittedName>
        <fullName evidence="2">Uncharacterized protein</fullName>
    </submittedName>
</protein>
<reference evidence="2 3" key="1">
    <citation type="submission" date="2016-10" db="EMBL/GenBank/DDBJ databases">
        <authorList>
            <person name="de Groot N.N."/>
        </authorList>
    </citation>
    <scope>NUCLEOTIDE SEQUENCE [LARGE SCALE GENOMIC DNA]</scope>
    <source>
        <strain evidence="2 3">StLB037</strain>
    </source>
</reference>
<dbReference type="AlphaFoldDB" id="A0A1H0PSD7"/>
<dbReference type="EMBL" id="FNJN01000004">
    <property type="protein sequence ID" value="SDP07438.1"/>
    <property type="molecule type" value="Genomic_DNA"/>
</dbReference>
<keyword evidence="1" id="KW-0472">Membrane</keyword>
<gene>
    <name evidence="2" type="ORF">SAMN04487788_1952</name>
</gene>
<evidence type="ECO:0000256" key="1">
    <source>
        <dbReference type="SAM" id="Phobius"/>
    </source>
</evidence>
<proteinExistence type="predicted"/>
<evidence type="ECO:0000313" key="3">
    <source>
        <dbReference type="Proteomes" id="UP000186456"/>
    </source>
</evidence>
<evidence type="ECO:0000313" key="2">
    <source>
        <dbReference type="EMBL" id="SDP07438.1"/>
    </source>
</evidence>
<sequence>MEEWWGSLASDIVGQVILLLVTSSVTWYFARRNRAVWVLEHVRDEDWTLTYRGWRTAWDVQISQFVSPRVSARIADGKEFRPVRSDWQRDDRTMVNGFQRGEELTLMWYDRRRRVASIQTRESESRYEVSAADVRRGLLNHLVNRGA</sequence>
<keyword evidence="1" id="KW-1133">Transmembrane helix</keyword>
<dbReference type="RefSeq" id="WP_143017899.1">
    <property type="nucleotide sequence ID" value="NZ_FNJN01000004.1"/>
</dbReference>
<accession>A0A1H0PSD7</accession>